<dbReference type="PANTHER" id="PTHR28002:SF1">
    <property type="entry name" value="MIOREX COMPLEX COMPONENT 11"/>
    <property type="match status" value="1"/>
</dbReference>
<name>A0A6A6SG44_9PLEO</name>
<dbReference type="GO" id="GO:0005739">
    <property type="term" value="C:mitochondrion"/>
    <property type="evidence" value="ECO:0007669"/>
    <property type="project" value="TreeGrafter"/>
</dbReference>
<evidence type="ECO:0000313" key="1">
    <source>
        <dbReference type="EMBL" id="KAF2646875.1"/>
    </source>
</evidence>
<accession>A0A6A6SG44</accession>
<dbReference type="Proteomes" id="UP000799753">
    <property type="component" value="Unassembled WGS sequence"/>
</dbReference>
<dbReference type="InterPro" id="IPR018811">
    <property type="entry name" value="MRX11"/>
</dbReference>
<dbReference type="AlphaFoldDB" id="A0A6A6SG44"/>
<proteinExistence type="predicted"/>
<sequence length="282" mass="31053">MEANHGLPRPRHSYIHVPQPGRRGVLVHNGQINNGAQPSGVYPGGVGMAMGAGMAMGGGMGMGYGTPGYYPGVGAASYGGAYYGGSGYYPGAYGSQFHTRPLYYGPNTSYSTYSPRYYNYPSSYYNSPTYSYYSPYASYGIGCGSYANYYYPYQRSYYTAGVAAPAYSYAYQTMAPAVAVPVATTYTSVGNQVPVTTSSGAYSAGEANRVQLQEGDRVLAHRRGAYNPKYIKPADARPDDTFWCQERTGEWHMRSFYQIENECYPGEWLMDPQHGYLCFHRR</sequence>
<reference evidence="1" key="1">
    <citation type="journal article" date="2020" name="Stud. Mycol.">
        <title>101 Dothideomycetes genomes: a test case for predicting lifestyles and emergence of pathogens.</title>
        <authorList>
            <person name="Haridas S."/>
            <person name="Albert R."/>
            <person name="Binder M."/>
            <person name="Bloem J."/>
            <person name="Labutti K."/>
            <person name="Salamov A."/>
            <person name="Andreopoulos B."/>
            <person name="Baker S."/>
            <person name="Barry K."/>
            <person name="Bills G."/>
            <person name="Bluhm B."/>
            <person name="Cannon C."/>
            <person name="Castanera R."/>
            <person name="Culley D."/>
            <person name="Daum C."/>
            <person name="Ezra D."/>
            <person name="Gonzalez J."/>
            <person name="Henrissat B."/>
            <person name="Kuo A."/>
            <person name="Liang C."/>
            <person name="Lipzen A."/>
            <person name="Lutzoni F."/>
            <person name="Magnuson J."/>
            <person name="Mondo S."/>
            <person name="Nolan M."/>
            <person name="Ohm R."/>
            <person name="Pangilinan J."/>
            <person name="Park H.-J."/>
            <person name="Ramirez L."/>
            <person name="Alfaro M."/>
            <person name="Sun H."/>
            <person name="Tritt A."/>
            <person name="Yoshinaga Y."/>
            <person name="Zwiers L.-H."/>
            <person name="Turgeon B."/>
            <person name="Goodwin S."/>
            <person name="Spatafora J."/>
            <person name="Crous P."/>
            <person name="Grigoriev I."/>
        </authorList>
    </citation>
    <scope>NUCLEOTIDE SEQUENCE</scope>
    <source>
        <strain evidence="1">CBS 473.64</strain>
    </source>
</reference>
<evidence type="ECO:0000313" key="2">
    <source>
        <dbReference type="Proteomes" id="UP000799753"/>
    </source>
</evidence>
<dbReference type="EMBL" id="MU006776">
    <property type="protein sequence ID" value="KAF2646875.1"/>
    <property type="molecule type" value="Genomic_DNA"/>
</dbReference>
<protein>
    <submittedName>
        <fullName evidence="1">Uncharacterized protein</fullName>
    </submittedName>
</protein>
<keyword evidence="2" id="KW-1185">Reference proteome</keyword>
<dbReference type="OrthoDB" id="5194044at2759"/>
<organism evidence="1 2">
    <name type="scientific">Massarina eburnea CBS 473.64</name>
    <dbReference type="NCBI Taxonomy" id="1395130"/>
    <lineage>
        <taxon>Eukaryota</taxon>
        <taxon>Fungi</taxon>
        <taxon>Dikarya</taxon>
        <taxon>Ascomycota</taxon>
        <taxon>Pezizomycotina</taxon>
        <taxon>Dothideomycetes</taxon>
        <taxon>Pleosporomycetidae</taxon>
        <taxon>Pleosporales</taxon>
        <taxon>Massarineae</taxon>
        <taxon>Massarinaceae</taxon>
        <taxon>Massarina</taxon>
    </lineage>
</organism>
<gene>
    <name evidence="1" type="ORF">P280DRAFT_465027</name>
</gene>
<dbReference type="PANTHER" id="PTHR28002">
    <property type="entry name" value="MIOREX COMPLEX COMPONENT 11"/>
    <property type="match status" value="1"/>
</dbReference>